<dbReference type="Gene3D" id="1.20.1280.50">
    <property type="match status" value="1"/>
</dbReference>
<dbReference type="SMART" id="SM00256">
    <property type="entry name" value="FBOX"/>
    <property type="match status" value="1"/>
</dbReference>
<gene>
    <name evidence="2" type="ORF">AXF42_Ash010686</name>
</gene>
<dbReference type="PANTHER" id="PTHR46407:SF21">
    <property type="entry name" value="F-BOX_KELCH-REPEAT PROTEIN SKIP20"/>
    <property type="match status" value="1"/>
</dbReference>
<dbReference type="OrthoDB" id="191037at2759"/>
<reference evidence="2 3" key="1">
    <citation type="journal article" date="2017" name="Nature">
        <title>The Apostasia genome and the evolution of orchids.</title>
        <authorList>
            <person name="Zhang G.Q."/>
            <person name="Liu K.W."/>
            <person name="Li Z."/>
            <person name="Lohaus R."/>
            <person name="Hsiao Y.Y."/>
            <person name="Niu S.C."/>
            <person name="Wang J.Y."/>
            <person name="Lin Y.C."/>
            <person name="Xu Q."/>
            <person name="Chen L.J."/>
            <person name="Yoshida K."/>
            <person name="Fujiwara S."/>
            <person name="Wang Z.W."/>
            <person name="Zhang Y.Q."/>
            <person name="Mitsuda N."/>
            <person name="Wang M."/>
            <person name="Liu G.H."/>
            <person name="Pecoraro L."/>
            <person name="Huang H.X."/>
            <person name="Xiao X.J."/>
            <person name="Lin M."/>
            <person name="Wu X.Y."/>
            <person name="Wu W.L."/>
            <person name="Chen Y.Y."/>
            <person name="Chang S.B."/>
            <person name="Sakamoto S."/>
            <person name="Ohme-Takagi M."/>
            <person name="Yagi M."/>
            <person name="Zeng S.J."/>
            <person name="Shen C.Y."/>
            <person name="Yeh C.M."/>
            <person name="Luo Y.B."/>
            <person name="Tsai W.C."/>
            <person name="Van de Peer Y."/>
            <person name="Liu Z.J."/>
        </authorList>
    </citation>
    <scope>NUCLEOTIDE SEQUENCE [LARGE SCALE GENOMIC DNA]</scope>
    <source>
        <strain evidence="3">cv. Shenzhen</strain>
        <tissue evidence="2">Stem</tissue>
    </source>
</reference>
<feature type="domain" description="F-box" evidence="1">
    <location>
        <begin position="11"/>
        <end position="50"/>
    </location>
</feature>
<dbReference type="PANTHER" id="PTHR46407">
    <property type="entry name" value="OS02G0208700 PROTEIN"/>
    <property type="match status" value="1"/>
</dbReference>
<evidence type="ECO:0000259" key="1">
    <source>
        <dbReference type="SMART" id="SM00256"/>
    </source>
</evidence>
<dbReference type="InterPro" id="IPR001810">
    <property type="entry name" value="F-box_dom"/>
</dbReference>
<dbReference type="STRING" id="1088818.A0A2I0A6T1"/>
<dbReference type="SUPFAM" id="SSF117281">
    <property type="entry name" value="Kelch motif"/>
    <property type="match status" value="1"/>
</dbReference>
<keyword evidence="3" id="KW-1185">Reference proteome</keyword>
<dbReference type="InterPro" id="IPR006652">
    <property type="entry name" value="Kelch_1"/>
</dbReference>
<organism evidence="2 3">
    <name type="scientific">Apostasia shenzhenica</name>
    <dbReference type="NCBI Taxonomy" id="1088818"/>
    <lineage>
        <taxon>Eukaryota</taxon>
        <taxon>Viridiplantae</taxon>
        <taxon>Streptophyta</taxon>
        <taxon>Embryophyta</taxon>
        <taxon>Tracheophyta</taxon>
        <taxon>Spermatophyta</taxon>
        <taxon>Magnoliopsida</taxon>
        <taxon>Liliopsida</taxon>
        <taxon>Asparagales</taxon>
        <taxon>Orchidaceae</taxon>
        <taxon>Apostasioideae</taxon>
        <taxon>Apostasia</taxon>
    </lineage>
</organism>
<accession>A0A2I0A6T1</accession>
<dbReference type="SUPFAM" id="SSF81383">
    <property type="entry name" value="F-box domain"/>
    <property type="match status" value="1"/>
</dbReference>
<dbReference type="InterPro" id="IPR044595">
    <property type="entry name" value="KMD1-4"/>
</dbReference>
<dbReference type="Pfam" id="PF01344">
    <property type="entry name" value="Kelch_1"/>
    <property type="match status" value="1"/>
</dbReference>
<evidence type="ECO:0000313" key="2">
    <source>
        <dbReference type="EMBL" id="PKA51246.1"/>
    </source>
</evidence>
<dbReference type="GO" id="GO:2000762">
    <property type="term" value="P:regulation of phenylpropanoid metabolic process"/>
    <property type="evidence" value="ECO:0007669"/>
    <property type="project" value="InterPro"/>
</dbReference>
<dbReference type="InterPro" id="IPR015915">
    <property type="entry name" value="Kelch-typ_b-propeller"/>
</dbReference>
<dbReference type="EMBL" id="KZ452014">
    <property type="protein sequence ID" value="PKA51246.1"/>
    <property type="molecule type" value="Genomic_DNA"/>
</dbReference>
<dbReference type="Pfam" id="PF00646">
    <property type="entry name" value="F-box"/>
    <property type="match status" value="1"/>
</dbReference>
<proteinExistence type="predicted"/>
<dbReference type="InterPro" id="IPR036047">
    <property type="entry name" value="F-box-like_dom_sf"/>
</dbReference>
<dbReference type="GO" id="GO:0005829">
    <property type="term" value="C:cytosol"/>
    <property type="evidence" value="ECO:0007669"/>
    <property type="project" value="TreeGrafter"/>
</dbReference>
<protein>
    <submittedName>
        <fullName evidence="2">F-box/kelch-repeat protein</fullName>
    </submittedName>
</protein>
<evidence type="ECO:0000313" key="3">
    <source>
        <dbReference type="Proteomes" id="UP000236161"/>
    </source>
</evidence>
<dbReference type="GO" id="GO:0080037">
    <property type="term" value="P:negative regulation of cytokinin-activated signaling pathway"/>
    <property type="evidence" value="ECO:0007669"/>
    <property type="project" value="InterPro"/>
</dbReference>
<dbReference type="Proteomes" id="UP000236161">
    <property type="component" value="Unassembled WGS sequence"/>
</dbReference>
<dbReference type="AlphaFoldDB" id="A0A2I0A6T1"/>
<sequence length="183" mass="20752">MDEERQLIPGLPDDIALNCIARVPHRFLPHLQRVCRRWRDLFTAPFFRRYERGFGSAEDLVFVVQAVIGPIPLFAECAAVDGRNVIVGGWDFVTLDRSREVRVLDLVTGEWSMGRPMAAARFVLRVRGDRTGKYSSPAGHDGMKNGLRMAEALRTWRPTSGRTCRRWVRGRGTNARGFAILGR</sequence>
<name>A0A2I0A6T1_9ASPA</name>
<dbReference type="CDD" id="cd22152">
    <property type="entry name" value="F-box_AtAFR-like"/>
    <property type="match status" value="1"/>
</dbReference>